<evidence type="ECO:0000259" key="4">
    <source>
        <dbReference type="Pfam" id="PF25881"/>
    </source>
</evidence>
<dbReference type="AlphaFoldDB" id="A0A4S1CKJ7"/>
<dbReference type="EMBL" id="SRSC01000001">
    <property type="protein sequence ID" value="TGU74254.1"/>
    <property type="molecule type" value="Genomic_DNA"/>
</dbReference>
<feature type="coiled-coil region" evidence="3">
    <location>
        <begin position="155"/>
        <end position="182"/>
    </location>
</feature>
<evidence type="ECO:0000313" key="6">
    <source>
        <dbReference type="EMBL" id="TGU74254.1"/>
    </source>
</evidence>
<dbReference type="PANTHER" id="PTHR32347">
    <property type="entry name" value="EFFLUX SYSTEM COMPONENT YKNX-RELATED"/>
    <property type="match status" value="1"/>
</dbReference>
<evidence type="ECO:0000313" key="7">
    <source>
        <dbReference type="Proteomes" id="UP000306416"/>
    </source>
</evidence>
<dbReference type="InterPro" id="IPR059052">
    <property type="entry name" value="HH_YbhG-like"/>
</dbReference>
<gene>
    <name evidence="6" type="ORF">E4633_01945</name>
</gene>
<dbReference type="InterPro" id="IPR058636">
    <property type="entry name" value="Beta-barrel_YknX"/>
</dbReference>
<dbReference type="PANTHER" id="PTHR32347:SF29">
    <property type="entry name" value="UPF0194 MEMBRANE PROTEIN YBHG"/>
    <property type="match status" value="1"/>
</dbReference>
<dbReference type="Pfam" id="PF25881">
    <property type="entry name" value="HH_YBHG"/>
    <property type="match status" value="1"/>
</dbReference>
<dbReference type="RefSeq" id="WP_135868589.1">
    <property type="nucleotide sequence ID" value="NZ_SRSC01000001.1"/>
</dbReference>
<feature type="domain" description="YknX-like beta-barrel" evidence="5">
    <location>
        <begin position="244"/>
        <end position="319"/>
    </location>
</feature>
<comment type="subcellular location">
    <subcellularLocation>
        <location evidence="1">Cell envelope</location>
    </subcellularLocation>
</comment>
<dbReference type="InterPro" id="IPR050465">
    <property type="entry name" value="UPF0194_transport"/>
</dbReference>
<dbReference type="Gene3D" id="2.40.50.100">
    <property type="match status" value="1"/>
</dbReference>
<evidence type="ECO:0000256" key="2">
    <source>
        <dbReference type="ARBA" id="ARBA00023054"/>
    </source>
</evidence>
<reference evidence="6 7" key="1">
    <citation type="submission" date="2019-04" db="EMBL/GenBank/DDBJ databases">
        <title>Geobacter oryzae sp. nov., ferric-reducing bacteria isolated from paddy soil.</title>
        <authorList>
            <person name="Xu Z."/>
            <person name="Masuda Y."/>
            <person name="Itoh H."/>
            <person name="Senoo K."/>
        </authorList>
    </citation>
    <scope>NUCLEOTIDE SEQUENCE [LARGE SCALE GENOMIC DNA]</scope>
    <source>
        <strain evidence="6 7">Red111</strain>
    </source>
</reference>
<dbReference type="SUPFAM" id="SSF111369">
    <property type="entry name" value="HlyD-like secretion proteins"/>
    <property type="match status" value="2"/>
</dbReference>
<sequence length="330" mass="36095">MKRKLIPIVILAAAVAAAVFFVSRNRNRADANTITLSGNIEAHESVVGFKVPGRVAELPVEEGQLVRAGEVVARLDQGDYQQQLRIDEANLGTRRAELGLATAGSRPQEKQAAHQSVLDAQADFELKKHDLARYQALYEKDEVSAQVRDTAAAALKRSSAALERAKQNYDQVKEGVRREQVDINRAGVRTAEQALEMSRIKLGYATLKAPISGVVLVRHAELGEVVSAGTPVVTIADLDHLWLRGYLSETDLGRVKLGQAATVKTDTYPGKSYKGRISFISSQAEFTPKSVETHKERVTLVYRIKIDLENQAHELKPGMPADALLDAAAR</sequence>
<dbReference type="Pfam" id="PF25990">
    <property type="entry name" value="Beta-barrel_YknX"/>
    <property type="match status" value="1"/>
</dbReference>
<proteinExistence type="predicted"/>
<dbReference type="Gene3D" id="2.40.30.170">
    <property type="match status" value="1"/>
</dbReference>
<evidence type="ECO:0000256" key="1">
    <source>
        <dbReference type="ARBA" id="ARBA00004196"/>
    </source>
</evidence>
<comment type="caution">
    <text evidence="6">The sequence shown here is derived from an EMBL/GenBank/DDBJ whole genome shotgun (WGS) entry which is preliminary data.</text>
</comment>
<feature type="domain" description="YbhG-like alpha-helical hairpin" evidence="4">
    <location>
        <begin position="75"/>
        <end position="200"/>
    </location>
</feature>
<keyword evidence="7" id="KW-1185">Reference proteome</keyword>
<dbReference type="Proteomes" id="UP000306416">
    <property type="component" value="Unassembled WGS sequence"/>
</dbReference>
<evidence type="ECO:0000256" key="3">
    <source>
        <dbReference type="SAM" id="Coils"/>
    </source>
</evidence>
<evidence type="ECO:0000259" key="5">
    <source>
        <dbReference type="Pfam" id="PF25990"/>
    </source>
</evidence>
<dbReference type="Gene3D" id="1.10.287.470">
    <property type="entry name" value="Helix hairpin bin"/>
    <property type="match status" value="1"/>
</dbReference>
<organism evidence="6 7">
    <name type="scientific">Geomonas terrae</name>
    <dbReference type="NCBI Taxonomy" id="2562681"/>
    <lineage>
        <taxon>Bacteria</taxon>
        <taxon>Pseudomonadati</taxon>
        <taxon>Thermodesulfobacteriota</taxon>
        <taxon>Desulfuromonadia</taxon>
        <taxon>Geobacterales</taxon>
        <taxon>Geobacteraceae</taxon>
        <taxon>Geomonas</taxon>
    </lineage>
</organism>
<protein>
    <submittedName>
        <fullName evidence="6">HlyD family efflux transporter periplasmic adaptor subunit</fullName>
    </submittedName>
</protein>
<dbReference type="GO" id="GO:0042597">
    <property type="term" value="C:periplasmic space"/>
    <property type="evidence" value="ECO:0007669"/>
    <property type="project" value="UniProtKB-SubCell"/>
</dbReference>
<keyword evidence="2 3" id="KW-0175">Coiled coil</keyword>
<accession>A0A4S1CKJ7</accession>
<name>A0A4S1CKJ7_9BACT</name>